<dbReference type="AlphaFoldDB" id="A0AAJ0BYY8"/>
<comment type="similarity">
    <text evidence="1">Belongs to the methyltransferase superfamily. LaeA methyltransferase family.</text>
</comment>
<dbReference type="GO" id="GO:0008168">
    <property type="term" value="F:methyltransferase activity"/>
    <property type="evidence" value="ECO:0007669"/>
    <property type="project" value="UniProtKB-KW"/>
</dbReference>
<dbReference type="GeneID" id="85314312"/>
<gene>
    <name evidence="3" type="ORF">QBC33DRAFT_579290</name>
</gene>
<evidence type="ECO:0000313" key="4">
    <source>
        <dbReference type="Proteomes" id="UP001244011"/>
    </source>
</evidence>
<protein>
    <submittedName>
        <fullName evidence="3">S-adenosyl-L-methionine-dependent methyltransferase</fullName>
    </submittedName>
</protein>
<keyword evidence="4" id="KW-1185">Reference proteome</keyword>
<name>A0AAJ0BYY8_9PEZI</name>
<evidence type="ECO:0000313" key="3">
    <source>
        <dbReference type="EMBL" id="KAK1766008.1"/>
    </source>
</evidence>
<keyword evidence="3" id="KW-0489">Methyltransferase</keyword>
<evidence type="ECO:0000256" key="1">
    <source>
        <dbReference type="ARBA" id="ARBA00038158"/>
    </source>
</evidence>
<feature type="region of interest" description="Disordered" evidence="2">
    <location>
        <begin position="1"/>
        <end position="38"/>
    </location>
</feature>
<accession>A0AAJ0BYY8</accession>
<dbReference type="Gene3D" id="3.40.50.150">
    <property type="entry name" value="Vaccinia Virus protein VP39"/>
    <property type="match status" value="1"/>
</dbReference>
<dbReference type="GO" id="GO:0032259">
    <property type="term" value="P:methylation"/>
    <property type="evidence" value="ECO:0007669"/>
    <property type="project" value="UniProtKB-KW"/>
</dbReference>
<dbReference type="EMBL" id="MU839013">
    <property type="protein sequence ID" value="KAK1766008.1"/>
    <property type="molecule type" value="Genomic_DNA"/>
</dbReference>
<dbReference type="Pfam" id="PF13489">
    <property type="entry name" value="Methyltransf_23"/>
    <property type="match status" value="1"/>
</dbReference>
<feature type="compositionally biased region" description="Basic and acidic residues" evidence="2">
    <location>
        <begin position="13"/>
        <end position="23"/>
    </location>
</feature>
<sequence>MNSGSNNSARVPGLHEARTHPREDDDADSAVDSGSIASSTTSLTDSIFDYRRLNGRTYQQSKAGNDYWAPNDDQQNEGLDIIHNVLLMVLDNKLFLAPIGDNVHRVLDLGTGTGIWAIDFGDQFPNAEVIGTDISPIQPTWVPPNVKFSIDDCLLEWTWPENYFNFVHIRAMYGSIPDYGALYKKAFRHIAPGGWLQSLEMDVKIESDHVDIPEDHIFNQWADLFYQGGEKMGRTFTISHGHKMKELMEEAGFVGIVEKKVKVPLHGWPKDQRLQHAGYLAQLALDQSLDGFGTFLLTQILGWGRTEATVFIAKMRQESRKKSNYPFYMTTVVYGQKPAATTG</sequence>
<reference evidence="3" key="1">
    <citation type="submission" date="2023-06" db="EMBL/GenBank/DDBJ databases">
        <title>Genome-scale phylogeny and comparative genomics of the fungal order Sordariales.</title>
        <authorList>
            <consortium name="Lawrence Berkeley National Laboratory"/>
            <person name="Hensen N."/>
            <person name="Bonometti L."/>
            <person name="Westerberg I."/>
            <person name="Brannstrom I.O."/>
            <person name="Guillou S."/>
            <person name="Cros-Aarteil S."/>
            <person name="Calhoun S."/>
            <person name="Haridas S."/>
            <person name="Kuo A."/>
            <person name="Mondo S."/>
            <person name="Pangilinan J."/>
            <person name="Riley R."/>
            <person name="Labutti K."/>
            <person name="Andreopoulos B."/>
            <person name="Lipzen A."/>
            <person name="Chen C."/>
            <person name="Yanf M."/>
            <person name="Daum C."/>
            <person name="Ng V."/>
            <person name="Clum A."/>
            <person name="Steindorff A."/>
            <person name="Ohm R."/>
            <person name="Martin F."/>
            <person name="Silar P."/>
            <person name="Natvig D."/>
            <person name="Lalanne C."/>
            <person name="Gautier V."/>
            <person name="Ament-Velasquez S.L."/>
            <person name="Kruys A."/>
            <person name="Hutchinson M.I."/>
            <person name="Powell A.J."/>
            <person name="Barry K."/>
            <person name="Miller A.N."/>
            <person name="Grigoriev I.V."/>
            <person name="Debuchy R."/>
            <person name="Gladieux P."/>
            <person name="Thoren M.H."/>
            <person name="Johannesson H."/>
        </authorList>
    </citation>
    <scope>NUCLEOTIDE SEQUENCE</scope>
    <source>
        <strain evidence="3">8032-3</strain>
    </source>
</reference>
<dbReference type="SUPFAM" id="SSF53335">
    <property type="entry name" value="S-adenosyl-L-methionine-dependent methyltransferases"/>
    <property type="match status" value="1"/>
</dbReference>
<proteinExistence type="inferred from homology"/>
<dbReference type="PANTHER" id="PTHR43591:SF10">
    <property type="entry name" value="ABC TRANSMEMBRANE TYPE-1 DOMAIN-CONTAINING PROTEIN-RELATED"/>
    <property type="match status" value="1"/>
</dbReference>
<keyword evidence="3" id="KW-0808">Transferase</keyword>
<dbReference type="PANTHER" id="PTHR43591">
    <property type="entry name" value="METHYLTRANSFERASE"/>
    <property type="match status" value="1"/>
</dbReference>
<organism evidence="3 4">
    <name type="scientific">Phialemonium atrogriseum</name>
    <dbReference type="NCBI Taxonomy" id="1093897"/>
    <lineage>
        <taxon>Eukaryota</taxon>
        <taxon>Fungi</taxon>
        <taxon>Dikarya</taxon>
        <taxon>Ascomycota</taxon>
        <taxon>Pezizomycotina</taxon>
        <taxon>Sordariomycetes</taxon>
        <taxon>Sordariomycetidae</taxon>
        <taxon>Cephalothecales</taxon>
        <taxon>Cephalothecaceae</taxon>
        <taxon>Phialemonium</taxon>
    </lineage>
</organism>
<dbReference type="InterPro" id="IPR029063">
    <property type="entry name" value="SAM-dependent_MTases_sf"/>
</dbReference>
<comment type="caution">
    <text evidence="3">The sequence shown here is derived from an EMBL/GenBank/DDBJ whole genome shotgun (WGS) entry which is preliminary data.</text>
</comment>
<dbReference type="Proteomes" id="UP001244011">
    <property type="component" value="Unassembled WGS sequence"/>
</dbReference>
<dbReference type="CDD" id="cd02440">
    <property type="entry name" value="AdoMet_MTases"/>
    <property type="match status" value="1"/>
</dbReference>
<evidence type="ECO:0000256" key="2">
    <source>
        <dbReference type="SAM" id="MobiDB-lite"/>
    </source>
</evidence>
<dbReference type="RefSeq" id="XP_060282221.1">
    <property type="nucleotide sequence ID" value="XM_060431125.1"/>
</dbReference>